<dbReference type="InterPro" id="IPR036249">
    <property type="entry name" value="Thioredoxin-like_sf"/>
</dbReference>
<evidence type="ECO:0000259" key="1">
    <source>
        <dbReference type="PROSITE" id="PS50404"/>
    </source>
</evidence>
<name>A0A7L9WK45_9RHOB</name>
<dbReference type="CDD" id="cd03207">
    <property type="entry name" value="GST_C_8"/>
    <property type="match status" value="1"/>
</dbReference>
<dbReference type="InterPro" id="IPR040079">
    <property type="entry name" value="Glutathione_S-Trfase"/>
</dbReference>
<reference evidence="2 3" key="1">
    <citation type="submission" date="2019-10" db="EMBL/GenBank/DDBJ databases">
        <title>Pseudopuniceibacterium sp. HQ09 islated from Antarctica.</title>
        <authorList>
            <person name="Liao L."/>
            <person name="Su S."/>
            <person name="Chen B."/>
            <person name="Yu Y."/>
        </authorList>
    </citation>
    <scope>NUCLEOTIDE SEQUENCE [LARGE SCALE GENOMIC DNA]</scope>
    <source>
        <strain evidence="2 3">HQ09</strain>
    </source>
</reference>
<dbReference type="EMBL" id="CP045201">
    <property type="protein sequence ID" value="QOL79746.1"/>
    <property type="molecule type" value="Genomic_DNA"/>
</dbReference>
<dbReference type="SFLD" id="SFLDG00358">
    <property type="entry name" value="Main_(cytGST)"/>
    <property type="match status" value="1"/>
</dbReference>
<dbReference type="Gene3D" id="1.20.1050.10">
    <property type="match status" value="1"/>
</dbReference>
<dbReference type="InterPro" id="IPR036282">
    <property type="entry name" value="Glutathione-S-Trfase_C_sf"/>
</dbReference>
<gene>
    <name evidence="2" type="ORF">F3W81_02285</name>
</gene>
<dbReference type="InterPro" id="IPR004045">
    <property type="entry name" value="Glutathione_S-Trfase_N"/>
</dbReference>
<protein>
    <submittedName>
        <fullName evidence="2">Glutathione S-transferase</fullName>
    </submittedName>
</protein>
<sequence>MPILYCAPQSRSDTIVALVHMLKADIEMVEVSISRQDGSGAPDPRNPHPEKKVPYLVDGDQSVRERGAIVTYLTDAYPAAGLAPLPGEPGRGAYLSWLFYYQGVMEPVIVQHMMGIHHPALTATFRDFDAMIARLDEALARGPFLLGARFTAADMLCASPFQWFAGILQDHKAIRDWVERCSERMAM</sequence>
<dbReference type="PANTHER" id="PTHR44051">
    <property type="entry name" value="GLUTATHIONE S-TRANSFERASE-RELATED"/>
    <property type="match status" value="1"/>
</dbReference>
<dbReference type="Gene3D" id="3.40.30.10">
    <property type="entry name" value="Glutaredoxin"/>
    <property type="match status" value="1"/>
</dbReference>
<dbReference type="Proteomes" id="UP000594118">
    <property type="component" value="Chromosome"/>
</dbReference>
<evidence type="ECO:0000313" key="3">
    <source>
        <dbReference type="Proteomes" id="UP000594118"/>
    </source>
</evidence>
<dbReference type="KEGG" id="pshq:F3W81_02285"/>
<feature type="domain" description="GST N-terminal" evidence="1">
    <location>
        <begin position="1"/>
        <end position="81"/>
    </location>
</feature>
<dbReference type="Pfam" id="PF13410">
    <property type="entry name" value="GST_C_2"/>
    <property type="match status" value="1"/>
</dbReference>
<dbReference type="SUPFAM" id="SSF47616">
    <property type="entry name" value="GST C-terminal domain-like"/>
    <property type="match status" value="1"/>
</dbReference>
<dbReference type="PANTHER" id="PTHR44051:SF8">
    <property type="entry name" value="GLUTATHIONE S-TRANSFERASE GSTA"/>
    <property type="match status" value="1"/>
</dbReference>
<dbReference type="Pfam" id="PF13417">
    <property type="entry name" value="GST_N_3"/>
    <property type="match status" value="1"/>
</dbReference>
<dbReference type="AlphaFoldDB" id="A0A7L9WK45"/>
<organism evidence="2 3">
    <name type="scientific">Pseudooceanicola spongiae</name>
    <dbReference type="NCBI Taxonomy" id="2613965"/>
    <lineage>
        <taxon>Bacteria</taxon>
        <taxon>Pseudomonadati</taxon>
        <taxon>Pseudomonadota</taxon>
        <taxon>Alphaproteobacteria</taxon>
        <taxon>Rhodobacterales</taxon>
        <taxon>Paracoccaceae</taxon>
        <taxon>Pseudooceanicola</taxon>
    </lineage>
</organism>
<dbReference type="PROSITE" id="PS50404">
    <property type="entry name" value="GST_NTER"/>
    <property type="match status" value="1"/>
</dbReference>
<dbReference type="SFLD" id="SFLDS00019">
    <property type="entry name" value="Glutathione_Transferase_(cytos"/>
    <property type="match status" value="1"/>
</dbReference>
<evidence type="ECO:0000313" key="2">
    <source>
        <dbReference type="EMBL" id="QOL79746.1"/>
    </source>
</evidence>
<dbReference type="GO" id="GO:0016740">
    <property type="term" value="F:transferase activity"/>
    <property type="evidence" value="ECO:0007669"/>
    <property type="project" value="UniProtKB-KW"/>
</dbReference>
<accession>A0A7L9WK45</accession>
<proteinExistence type="predicted"/>
<dbReference type="RefSeq" id="WP_193082065.1">
    <property type="nucleotide sequence ID" value="NZ_CP045201.1"/>
</dbReference>
<dbReference type="SUPFAM" id="SSF52833">
    <property type="entry name" value="Thioredoxin-like"/>
    <property type="match status" value="1"/>
</dbReference>
<keyword evidence="3" id="KW-1185">Reference proteome</keyword>
<keyword evidence="2" id="KW-0808">Transferase</keyword>